<feature type="region of interest" description="Disordered" evidence="1">
    <location>
        <begin position="1"/>
        <end position="113"/>
    </location>
</feature>
<accession>A0A9Q1G7J3</accession>
<gene>
    <name evidence="2" type="ORF">SKAU_G00074350</name>
</gene>
<dbReference type="EMBL" id="JAINUF010000002">
    <property type="protein sequence ID" value="KAJ8376855.1"/>
    <property type="molecule type" value="Genomic_DNA"/>
</dbReference>
<feature type="compositionally biased region" description="Basic residues" evidence="1">
    <location>
        <begin position="68"/>
        <end position="78"/>
    </location>
</feature>
<sequence length="161" mass="17859">MQQAKMWRNKENKKRGRGGRCSTDTEQAAAVSQLRAGAAVDSWETRKAGVRGETGPLLPGGEGSVKSSHTRPQRRINPRARAAFHSIPFTSPSCKKSAGKHHTPRKNHTLSQRGLWERSPAARTEWPCCDIAEPRPMREGQGRRSSETQHVPIVSAMVHLH</sequence>
<protein>
    <submittedName>
        <fullName evidence="2">Uncharacterized protein</fullName>
    </submittedName>
</protein>
<keyword evidence="3" id="KW-1185">Reference proteome</keyword>
<organism evidence="2 3">
    <name type="scientific">Synaphobranchus kaupii</name>
    <name type="common">Kaup's arrowtooth eel</name>
    <dbReference type="NCBI Taxonomy" id="118154"/>
    <lineage>
        <taxon>Eukaryota</taxon>
        <taxon>Metazoa</taxon>
        <taxon>Chordata</taxon>
        <taxon>Craniata</taxon>
        <taxon>Vertebrata</taxon>
        <taxon>Euteleostomi</taxon>
        <taxon>Actinopterygii</taxon>
        <taxon>Neopterygii</taxon>
        <taxon>Teleostei</taxon>
        <taxon>Anguilliformes</taxon>
        <taxon>Synaphobranchidae</taxon>
        <taxon>Synaphobranchus</taxon>
    </lineage>
</organism>
<name>A0A9Q1G7J3_SYNKA</name>
<feature type="compositionally biased region" description="Basic residues" evidence="1">
    <location>
        <begin position="97"/>
        <end position="108"/>
    </location>
</feature>
<evidence type="ECO:0000313" key="3">
    <source>
        <dbReference type="Proteomes" id="UP001152622"/>
    </source>
</evidence>
<dbReference type="Proteomes" id="UP001152622">
    <property type="component" value="Chromosome 2"/>
</dbReference>
<proteinExistence type="predicted"/>
<reference evidence="2" key="1">
    <citation type="journal article" date="2023" name="Science">
        <title>Genome structures resolve the early diversification of teleost fishes.</title>
        <authorList>
            <person name="Parey E."/>
            <person name="Louis A."/>
            <person name="Montfort J."/>
            <person name="Bouchez O."/>
            <person name="Roques C."/>
            <person name="Iampietro C."/>
            <person name="Lluch J."/>
            <person name="Castinel A."/>
            <person name="Donnadieu C."/>
            <person name="Desvignes T."/>
            <person name="Floi Bucao C."/>
            <person name="Jouanno E."/>
            <person name="Wen M."/>
            <person name="Mejri S."/>
            <person name="Dirks R."/>
            <person name="Jansen H."/>
            <person name="Henkel C."/>
            <person name="Chen W.J."/>
            <person name="Zahm M."/>
            <person name="Cabau C."/>
            <person name="Klopp C."/>
            <person name="Thompson A.W."/>
            <person name="Robinson-Rechavi M."/>
            <person name="Braasch I."/>
            <person name="Lecointre G."/>
            <person name="Bobe J."/>
            <person name="Postlethwait J.H."/>
            <person name="Berthelot C."/>
            <person name="Roest Crollius H."/>
            <person name="Guiguen Y."/>
        </authorList>
    </citation>
    <scope>NUCLEOTIDE SEQUENCE</scope>
    <source>
        <strain evidence="2">WJC10195</strain>
    </source>
</reference>
<comment type="caution">
    <text evidence="2">The sequence shown here is derived from an EMBL/GenBank/DDBJ whole genome shotgun (WGS) entry which is preliminary data.</text>
</comment>
<evidence type="ECO:0000256" key="1">
    <source>
        <dbReference type="SAM" id="MobiDB-lite"/>
    </source>
</evidence>
<evidence type="ECO:0000313" key="2">
    <source>
        <dbReference type="EMBL" id="KAJ8376855.1"/>
    </source>
</evidence>
<dbReference type="AlphaFoldDB" id="A0A9Q1G7J3"/>